<keyword evidence="4" id="KW-0862">Zinc</keyword>
<protein>
    <submittedName>
        <fullName evidence="13">Uncharacterized protein</fullName>
    </submittedName>
</protein>
<feature type="domain" description="NR LBD" evidence="12">
    <location>
        <begin position="129"/>
        <end position="375"/>
    </location>
</feature>
<keyword evidence="5" id="KW-0805">Transcription regulation</keyword>
<dbReference type="AlphaFoldDB" id="A0AAE9FMG2"/>
<dbReference type="Proteomes" id="UP000829354">
    <property type="component" value="Chromosome X"/>
</dbReference>
<sequence>MATNLDRPQTCAICHGKAYGYNYDVVSCNACKMFFRRANVEGIRENCKSGGGCYDGDDFKKDRPRCRPCRYRKCIALGMHQHKSTDSDASPSPGPDTHPRQQAKKSIIVAVVQKPLVTQAHIDSRLIQQMLVLHHTRREVYLTINICEDPSFLDLVLEGSNLSKYKRPQPIEWEKTERKLKPWGSLGVLLIVEIVKAMSFYEELLLSDRVILLKNVAFKSHHLSIAFDSFMAKKGRVLAPNGEEMFPDQLFQIAECYDIIMDLLTSPMQPLLELNLTENEYLLLNMIMICNPALSGLSPSGQEILSKEQQAYAKLLLQVCMMRDPREGPARYGKILAVIEKLERQKDVTHRVVHTLRRKWKPDFHFSGVLTEACRLDSDRLPYMKTEI</sequence>
<dbReference type="Gene3D" id="3.30.50.10">
    <property type="entry name" value="Erythroid Transcription Factor GATA-1, subunit A"/>
    <property type="match status" value="1"/>
</dbReference>
<dbReference type="PRINTS" id="PR00047">
    <property type="entry name" value="STROIDFINGER"/>
</dbReference>
<evidence type="ECO:0000256" key="6">
    <source>
        <dbReference type="ARBA" id="ARBA00023125"/>
    </source>
</evidence>
<proteinExistence type="inferred from homology"/>
<keyword evidence="9" id="KW-0539">Nucleus</keyword>
<keyword evidence="6" id="KW-0238">DNA-binding</keyword>
<dbReference type="GO" id="GO:0003700">
    <property type="term" value="F:DNA-binding transcription factor activity"/>
    <property type="evidence" value="ECO:0007669"/>
    <property type="project" value="InterPro"/>
</dbReference>
<dbReference type="PROSITE" id="PS51843">
    <property type="entry name" value="NR_LBD"/>
    <property type="match status" value="1"/>
</dbReference>
<keyword evidence="8" id="KW-0675">Receptor</keyword>
<keyword evidence="14" id="KW-1185">Reference proteome</keyword>
<evidence type="ECO:0000256" key="10">
    <source>
        <dbReference type="SAM" id="MobiDB-lite"/>
    </source>
</evidence>
<evidence type="ECO:0000256" key="8">
    <source>
        <dbReference type="ARBA" id="ARBA00023170"/>
    </source>
</evidence>
<dbReference type="SMART" id="SM00430">
    <property type="entry name" value="HOLI"/>
    <property type="match status" value="1"/>
</dbReference>
<dbReference type="Pfam" id="PF00105">
    <property type="entry name" value="zf-C4"/>
    <property type="match status" value="1"/>
</dbReference>
<dbReference type="GO" id="GO:0043565">
    <property type="term" value="F:sequence-specific DNA binding"/>
    <property type="evidence" value="ECO:0007669"/>
    <property type="project" value="InterPro"/>
</dbReference>
<comment type="similarity">
    <text evidence="1">Belongs to the nuclear hormone receptor family.</text>
</comment>
<dbReference type="SUPFAM" id="SSF57716">
    <property type="entry name" value="Glucocorticoid receptor-like (DNA-binding domain)"/>
    <property type="match status" value="1"/>
</dbReference>
<dbReference type="EMBL" id="CP092625">
    <property type="protein sequence ID" value="UMM44576.1"/>
    <property type="molecule type" value="Genomic_DNA"/>
</dbReference>
<dbReference type="PANTHER" id="PTHR45886:SF14">
    <property type="entry name" value="NUCLEAR HORMONE RECEPTOR FAMILY-RELATED"/>
    <property type="match status" value="1"/>
</dbReference>
<keyword evidence="3" id="KW-0863">Zinc-finger</keyword>
<name>A0AAE9FMG2_CAEBR</name>
<evidence type="ECO:0000259" key="11">
    <source>
        <dbReference type="PROSITE" id="PS51030"/>
    </source>
</evidence>
<keyword evidence="7" id="KW-0804">Transcription</keyword>
<evidence type="ECO:0000313" key="13">
    <source>
        <dbReference type="EMBL" id="UMM44576.1"/>
    </source>
</evidence>
<dbReference type="PANTHER" id="PTHR45886">
    <property type="entry name" value="NUCLEAR HORMONE RECEPTOR FAMILY-RELATED-RELATED"/>
    <property type="match status" value="1"/>
</dbReference>
<evidence type="ECO:0000313" key="14">
    <source>
        <dbReference type="Proteomes" id="UP000829354"/>
    </source>
</evidence>
<dbReference type="GO" id="GO:0008270">
    <property type="term" value="F:zinc ion binding"/>
    <property type="evidence" value="ECO:0007669"/>
    <property type="project" value="UniProtKB-KW"/>
</dbReference>
<dbReference type="Gene3D" id="1.10.565.10">
    <property type="entry name" value="Retinoid X Receptor"/>
    <property type="match status" value="1"/>
</dbReference>
<feature type="region of interest" description="Disordered" evidence="10">
    <location>
        <begin position="82"/>
        <end position="101"/>
    </location>
</feature>
<gene>
    <name evidence="13" type="ORF">L5515_019708</name>
</gene>
<feature type="domain" description="Nuclear receptor" evidence="11">
    <location>
        <begin position="8"/>
        <end position="86"/>
    </location>
</feature>
<dbReference type="InterPro" id="IPR035500">
    <property type="entry name" value="NHR-like_dom_sf"/>
</dbReference>
<evidence type="ECO:0000256" key="2">
    <source>
        <dbReference type="ARBA" id="ARBA00022723"/>
    </source>
</evidence>
<organism evidence="13 14">
    <name type="scientific">Caenorhabditis briggsae</name>
    <dbReference type="NCBI Taxonomy" id="6238"/>
    <lineage>
        <taxon>Eukaryota</taxon>
        <taxon>Metazoa</taxon>
        <taxon>Ecdysozoa</taxon>
        <taxon>Nematoda</taxon>
        <taxon>Chromadorea</taxon>
        <taxon>Rhabditida</taxon>
        <taxon>Rhabditina</taxon>
        <taxon>Rhabditomorpha</taxon>
        <taxon>Rhabditoidea</taxon>
        <taxon>Rhabditidae</taxon>
        <taxon>Peloderinae</taxon>
        <taxon>Caenorhabditis</taxon>
    </lineage>
</organism>
<dbReference type="SUPFAM" id="SSF48508">
    <property type="entry name" value="Nuclear receptor ligand-binding domain"/>
    <property type="match status" value="1"/>
</dbReference>
<dbReference type="Pfam" id="PF00104">
    <property type="entry name" value="Hormone_recep"/>
    <property type="match status" value="1"/>
</dbReference>
<evidence type="ECO:0000259" key="12">
    <source>
        <dbReference type="PROSITE" id="PS51843"/>
    </source>
</evidence>
<dbReference type="InterPro" id="IPR000536">
    <property type="entry name" value="Nucl_hrmn_rcpt_lig-bd"/>
</dbReference>
<dbReference type="InterPro" id="IPR013088">
    <property type="entry name" value="Znf_NHR/GATA"/>
</dbReference>
<accession>A0AAE9FMG2</accession>
<evidence type="ECO:0000256" key="5">
    <source>
        <dbReference type="ARBA" id="ARBA00023015"/>
    </source>
</evidence>
<dbReference type="InterPro" id="IPR001628">
    <property type="entry name" value="Znf_hrmn_rcpt"/>
</dbReference>
<evidence type="ECO:0000256" key="1">
    <source>
        <dbReference type="ARBA" id="ARBA00005993"/>
    </source>
</evidence>
<evidence type="ECO:0000256" key="7">
    <source>
        <dbReference type="ARBA" id="ARBA00023163"/>
    </source>
</evidence>
<evidence type="ECO:0000256" key="4">
    <source>
        <dbReference type="ARBA" id="ARBA00022833"/>
    </source>
</evidence>
<keyword evidence="2" id="KW-0479">Metal-binding</keyword>
<evidence type="ECO:0000256" key="3">
    <source>
        <dbReference type="ARBA" id="ARBA00022771"/>
    </source>
</evidence>
<reference evidence="13 14" key="1">
    <citation type="submission" date="2022-04" db="EMBL/GenBank/DDBJ databases">
        <title>Chromosome-level reference genomes for two strains of Caenorhabditis briggsae: an improved platform for comparative genomics.</title>
        <authorList>
            <person name="Stevens L."/>
            <person name="Andersen E."/>
        </authorList>
    </citation>
    <scope>NUCLEOTIDE SEQUENCE [LARGE SCALE GENOMIC DNA]</scope>
    <source>
        <strain evidence="13">VX34</strain>
        <tissue evidence="13">Whole-organism</tissue>
    </source>
</reference>
<dbReference type="CDD" id="cd06157">
    <property type="entry name" value="NR_LBD"/>
    <property type="match status" value="1"/>
</dbReference>
<dbReference type="SMART" id="SM00399">
    <property type="entry name" value="ZnF_C4"/>
    <property type="match status" value="1"/>
</dbReference>
<evidence type="ECO:0000256" key="9">
    <source>
        <dbReference type="ARBA" id="ARBA00023242"/>
    </source>
</evidence>
<dbReference type="PROSITE" id="PS51030">
    <property type="entry name" value="NUCLEAR_REC_DBD_2"/>
    <property type="match status" value="1"/>
</dbReference>